<dbReference type="AlphaFoldDB" id="A0A6G0WCW0"/>
<dbReference type="PANTHER" id="PTHR24252">
    <property type="entry name" value="ACROSIN-RELATED"/>
    <property type="match status" value="1"/>
</dbReference>
<protein>
    <recommendedName>
        <fullName evidence="3">Peptidase S1 domain-containing protein</fullName>
    </recommendedName>
</protein>
<dbReference type="Pfam" id="PF00089">
    <property type="entry name" value="Trypsin"/>
    <property type="match status" value="1"/>
</dbReference>
<keyword evidence="2" id="KW-1015">Disulfide bond</keyword>
<dbReference type="Gene3D" id="2.40.10.10">
    <property type="entry name" value="Trypsin-like serine proteases"/>
    <property type="match status" value="1"/>
</dbReference>
<dbReference type="SMART" id="SM00020">
    <property type="entry name" value="Tryp_SPc"/>
    <property type="match status" value="1"/>
</dbReference>
<dbReference type="PANTHER" id="PTHR24252:SF7">
    <property type="entry name" value="HYALIN"/>
    <property type="match status" value="1"/>
</dbReference>
<dbReference type="InterPro" id="IPR033116">
    <property type="entry name" value="TRYPSIN_SER"/>
</dbReference>
<dbReference type="GO" id="GO:0006508">
    <property type="term" value="P:proteolysis"/>
    <property type="evidence" value="ECO:0007669"/>
    <property type="project" value="InterPro"/>
</dbReference>
<feature type="domain" description="Peptidase S1" evidence="3">
    <location>
        <begin position="9"/>
        <end position="221"/>
    </location>
</feature>
<proteinExistence type="predicted"/>
<evidence type="ECO:0000313" key="4">
    <source>
        <dbReference type="EMBL" id="KAF0724183.1"/>
    </source>
</evidence>
<dbReference type="InterPro" id="IPR009003">
    <property type="entry name" value="Peptidase_S1_PA"/>
</dbReference>
<accession>A0A6G0WCW0</accession>
<dbReference type="Proteomes" id="UP000481153">
    <property type="component" value="Unassembled WGS sequence"/>
</dbReference>
<gene>
    <name evidence="4" type="ORF">Ae201684_017081</name>
</gene>
<keyword evidence="5" id="KW-1185">Reference proteome</keyword>
<dbReference type="SUPFAM" id="SSF50494">
    <property type="entry name" value="Trypsin-like serine proteases"/>
    <property type="match status" value="1"/>
</dbReference>
<keyword evidence="1" id="KW-0843">Virulence</keyword>
<evidence type="ECO:0000256" key="2">
    <source>
        <dbReference type="ARBA" id="ARBA00023157"/>
    </source>
</evidence>
<reference evidence="4 5" key="1">
    <citation type="submission" date="2019-07" db="EMBL/GenBank/DDBJ databases">
        <title>Genomics analysis of Aphanomyces spp. identifies a new class of oomycete effector associated with host adaptation.</title>
        <authorList>
            <person name="Gaulin E."/>
        </authorList>
    </citation>
    <scope>NUCLEOTIDE SEQUENCE [LARGE SCALE GENOMIC DNA]</scope>
    <source>
        <strain evidence="4 5">ATCC 201684</strain>
    </source>
</reference>
<dbReference type="FunFam" id="2.40.10.10:FF:000002">
    <property type="entry name" value="Transmembrane protease serine"/>
    <property type="match status" value="1"/>
</dbReference>
<evidence type="ECO:0000256" key="1">
    <source>
        <dbReference type="ARBA" id="ARBA00023026"/>
    </source>
</evidence>
<dbReference type="PRINTS" id="PR00722">
    <property type="entry name" value="CHYMOTRYPSIN"/>
</dbReference>
<evidence type="ECO:0000313" key="5">
    <source>
        <dbReference type="Proteomes" id="UP000481153"/>
    </source>
</evidence>
<sequence length="240" mass="25240">MALGAIKLPPQLLVASGNFLKPASCGGSLIAPNAVLTGAHCSGLNLSYAVIGSHFYNGTSDGEVVKITKEIKHPKFNATTISYDVAVFLLERSITTIQPVKVSFENVPAGVDTWVRGWGTTSEGGNQSTVLKELKVKTWSNADATKALAPQTVDRTMVAAGGLKGQDSCQGDSGGPLTIEDSAGVRLVGAISWGVGCGQDNQPGVYARLSTARSFIQRYTKAYKTLVGYIRSTEDVADEN</sequence>
<dbReference type="PROSITE" id="PS00135">
    <property type="entry name" value="TRYPSIN_SER"/>
    <property type="match status" value="1"/>
</dbReference>
<evidence type="ECO:0000259" key="3">
    <source>
        <dbReference type="PROSITE" id="PS50240"/>
    </source>
</evidence>
<dbReference type="EMBL" id="VJMJ01000278">
    <property type="protein sequence ID" value="KAF0724183.1"/>
    <property type="molecule type" value="Genomic_DNA"/>
</dbReference>
<dbReference type="VEuPathDB" id="FungiDB:AeMF1_012615"/>
<dbReference type="InterPro" id="IPR043504">
    <property type="entry name" value="Peptidase_S1_PA_chymotrypsin"/>
</dbReference>
<comment type="caution">
    <text evidence="4">The sequence shown here is derived from an EMBL/GenBank/DDBJ whole genome shotgun (WGS) entry which is preliminary data.</text>
</comment>
<dbReference type="CDD" id="cd00190">
    <property type="entry name" value="Tryp_SPc"/>
    <property type="match status" value="1"/>
</dbReference>
<dbReference type="InterPro" id="IPR001254">
    <property type="entry name" value="Trypsin_dom"/>
</dbReference>
<name>A0A6G0WCW0_9STRA</name>
<dbReference type="PROSITE" id="PS50240">
    <property type="entry name" value="TRYPSIN_DOM"/>
    <property type="match status" value="1"/>
</dbReference>
<dbReference type="InterPro" id="IPR001314">
    <property type="entry name" value="Peptidase_S1A"/>
</dbReference>
<organism evidence="4 5">
    <name type="scientific">Aphanomyces euteiches</name>
    <dbReference type="NCBI Taxonomy" id="100861"/>
    <lineage>
        <taxon>Eukaryota</taxon>
        <taxon>Sar</taxon>
        <taxon>Stramenopiles</taxon>
        <taxon>Oomycota</taxon>
        <taxon>Saprolegniomycetes</taxon>
        <taxon>Saprolegniales</taxon>
        <taxon>Verrucalvaceae</taxon>
        <taxon>Aphanomyces</taxon>
    </lineage>
</organism>
<dbReference type="GO" id="GO:0004252">
    <property type="term" value="F:serine-type endopeptidase activity"/>
    <property type="evidence" value="ECO:0007669"/>
    <property type="project" value="InterPro"/>
</dbReference>